<dbReference type="Proteomes" id="UP001174934">
    <property type="component" value="Unassembled WGS sequence"/>
</dbReference>
<feature type="non-terminal residue" evidence="3">
    <location>
        <position position="364"/>
    </location>
</feature>
<dbReference type="EMBL" id="JAULSR010000002">
    <property type="protein sequence ID" value="KAK0630519.1"/>
    <property type="molecule type" value="Genomic_DNA"/>
</dbReference>
<feature type="transmembrane region" description="Helical" evidence="2">
    <location>
        <begin position="305"/>
        <end position="324"/>
    </location>
</feature>
<feature type="transmembrane region" description="Helical" evidence="2">
    <location>
        <begin position="78"/>
        <end position="96"/>
    </location>
</feature>
<feature type="transmembrane region" description="Helical" evidence="2">
    <location>
        <begin position="47"/>
        <end position="66"/>
    </location>
</feature>
<gene>
    <name evidence="3" type="ORF">B0T17DRAFT_489520</name>
</gene>
<dbReference type="AlphaFoldDB" id="A0AA39XAU8"/>
<sequence>MPVLLPSSLLSNLSNHHAPTDLLALSTRALNSTEDALQVVCAWPVSGQYGIGSRILYYVLVAASVFGRRQNWLRGPCLVAALIFPAVAALHGIVLAATHVQGAIDMDIYGAFQFCSIGILAAPATARLSSTYFNEPGRNSIFLWTGLVLAGLLSLTVEFYRSEASPCERIGDSVNYTLNSFLTDDQSAYPELSPCLPRCSVDDGPFSPMRQGSAKDIYIIPAPTRLTFGTCTLLAAACCIPALLSLAFIWIKIIETNWSTMTRFSGGGEDDTGSKQEQPALDTPIEGTNITVGGIRSVNSLVKKLLGAVEIPVFGGAVIAILALGEMNFFTAQISYQTEPIASVGQWAPIAGTTIAALGSLYLL</sequence>
<reference evidence="3" key="1">
    <citation type="submission" date="2023-06" db="EMBL/GenBank/DDBJ databases">
        <title>Genome-scale phylogeny and comparative genomics of the fungal order Sordariales.</title>
        <authorList>
            <consortium name="Lawrence Berkeley National Laboratory"/>
            <person name="Hensen N."/>
            <person name="Bonometti L."/>
            <person name="Westerberg I."/>
            <person name="Brannstrom I.O."/>
            <person name="Guillou S."/>
            <person name="Cros-Aarteil S."/>
            <person name="Calhoun S."/>
            <person name="Haridas S."/>
            <person name="Kuo A."/>
            <person name="Mondo S."/>
            <person name="Pangilinan J."/>
            <person name="Riley R."/>
            <person name="LaButti K."/>
            <person name="Andreopoulos B."/>
            <person name="Lipzen A."/>
            <person name="Chen C."/>
            <person name="Yanf M."/>
            <person name="Daum C."/>
            <person name="Ng V."/>
            <person name="Clum A."/>
            <person name="Steindorff A."/>
            <person name="Ohm R."/>
            <person name="Martin F."/>
            <person name="Silar P."/>
            <person name="Natvig D."/>
            <person name="Lalanne C."/>
            <person name="Gautier V."/>
            <person name="Ament-velasquez S.L."/>
            <person name="Kruys A."/>
            <person name="Hutchinson M.I."/>
            <person name="Powell A.J."/>
            <person name="Barry K."/>
            <person name="Miller A.N."/>
            <person name="Grigoriev I.V."/>
            <person name="Debuchy R."/>
            <person name="Gladieux P."/>
            <person name="Thoren M.H."/>
            <person name="Johannesson H."/>
        </authorList>
    </citation>
    <scope>NUCLEOTIDE SEQUENCE</scope>
    <source>
        <strain evidence="3">SMH3391-2</strain>
    </source>
</reference>
<accession>A0AA39XAU8</accession>
<protein>
    <submittedName>
        <fullName evidence="3">Uncharacterized protein</fullName>
    </submittedName>
</protein>
<keyword evidence="2" id="KW-0812">Transmembrane</keyword>
<feature type="transmembrane region" description="Helical" evidence="2">
    <location>
        <begin position="141"/>
        <end position="160"/>
    </location>
</feature>
<keyword evidence="4" id="KW-1185">Reference proteome</keyword>
<keyword evidence="2" id="KW-1133">Transmembrane helix</keyword>
<comment type="caution">
    <text evidence="3">The sequence shown here is derived from an EMBL/GenBank/DDBJ whole genome shotgun (WGS) entry which is preliminary data.</text>
</comment>
<evidence type="ECO:0000256" key="2">
    <source>
        <dbReference type="SAM" id="Phobius"/>
    </source>
</evidence>
<name>A0AA39XAU8_9PEZI</name>
<proteinExistence type="predicted"/>
<feature type="transmembrane region" description="Helical" evidence="2">
    <location>
        <begin position="344"/>
        <end position="363"/>
    </location>
</feature>
<evidence type="ECO:0000313" key="4">
    <source>
        <dbReference type="Proteomes" id="UP001174934"/>
    </source>
</evidence>
<keyword evidence="2" id="KW-0472">Membrane</keyword>
<feature type="transmembrane region" description="Helical" evidence="2">
    <location>
        <begin position="226"/>
        <end position="251"/>
    </location>
</feature>
<organism evidence="3 4">
    <name type="scientific">Bombardia bombarda</name>
    <dbReference type="NCBI Taxonomy" id="252184"/>
    <lineage>
        <taxon>Eukaryota</taxon>
        <taxon>Fungi</taxon>
        <taxon>Dikarya</taxon>
        <taxon>Ascomycota</taxon>
        <taxon>Pezizomycotina</taxon>
        <taxon>Sordariomycetes</taxon>
        <taxon>Sordariomycetidae</taxon>
        <taxon>Sordariales</taxon>
        <taxon>Lasiosphaeriaceae</taxon>
        <taxon>Bombardia</taxon>
    </lineage>
</organism>
<feature type="transmembrane region" description="Helical" evidence="2">
    <location>
        <begin position="108"/>
        <end position="129"/>
    </location>
</feature>
<evidence type="ECO:0000256" key="1">
    <source>
        <dbReference type="SAM" id="MobiDB-lite"/>
    </source>
</evidence>
<feature type="region of interest" description="Disordered" evidence="1">
    <location>
        <begin position="264"/>
        <end position="283"/>
    </location>
</feature>
<evidence type="ECO:0000313" key="3">
    <source>
        <dbReference type="EMBL" id="KAK0630519.1"/>
    </source>
</evidence>